<evidence type="ECO:0000313" key="2">
    <source>
        <dbReference type="Proteomes" id="UP000434957"/>
    </source>
</evidence>
<dbReference type="Proteomes" id="UP000434957">
    <property type="component" value="Unassembled WGS sequence"/>
</dbReference>
<comment type="caution">
    <text evidence="1">The sequence shown here is derived from an EMBL/GenBank/DDBJ whole genome shotgun (WGS) entry which is preliminary data.</text>
</comment>
<gene>
    <name evidence="1" type="ORF">PR003_g28785</name>
</gene>
<accession>A0A6A4BS56</accession>
<organism evidence="1 2">
    <name type="scientific">Phytophthora rubi</name>
    <dbReference type="NCBI Taxonomy" id="129364"/>
    <lineage>
        <taxon>Eukaryota</taxon>
        <taxon>Sar</taxon>
        <taxon>Stramenopiles</taxon>
        <taxon>Oomycota</taxon>
        <taxon>Peronosporomycetes</taxon>
        <taxon>Peronosporales</taxon>
        <taxon>Peronosporaceae</taxon>
        <taxon>Phytophthora</taxon>
    </lineage>
</organism>
<protein>
    <submittedName>
        <fullName evidence="1">Uncharacterized protein</fullName>
    </submittedName>
</protein>
<reference evidence="1 2" key="1">
    <citation type="submission" date="2018-08" db="EMBL/GenBank/DDBJ databases">
        <title>Genomic investigation of the strawberry pathogen Phytophthora fragariae indicates pathogenicity is determined by transcriptional variation in three key races.</title>
        <authorList>
            <person name="Adams T.M."/>
            <person name="Armitage A.D."/>
            <person name="Sobczyk M.K."/>
            <person name="Bates H.J."/>
            <person name="Dunwell J.M."/>
            <person name="Nellist C.F."/>
            <person name="Harrison R.J."/>
        </authorList>
    </citation>
    <scope>NUCLEOTIDE SEQUENCE [LARGE SCALE GENOMIC DNA]</scope>
    <source>
        <strain evidence="1 2">SCRP333</strain>
    </source>
</reference>
<dbReference type="AlphaFoldDB" id="A0A6A4BS56"/>
<keyword evidence="2" id="KW-1185">Reference proteome</keyword>
<name>A0A6A4BS56_9STRA</name>
<proteinExistence type="predicted"/>
<sequence length="206" mass="24070">MRTHFTFDDDKQLVNIARRFIAGGTPVSWNDVARHMRSTGHTAAALRQRLHALCRTWGRDIARFPASSLHQFDVHLAGLLLSRGDFEALSQIRQHSMLLKTRLRLLQLTRHPRHQYHSHPDLKRVLAQRCDLKLTKNQQRYNPCSLKHRRHVQQRLLLLLIPTHQQGLSHDNKHQNCLHQVRNMLLRQFLLVCDALRLPMLVGALT</sequence>
<evidence type="ECO:0000313" key="1">
    <source>
        <dbReference type="EMBL" id="KAE9277451.1"/>
    </source>
</evidence>
<dbReference type="EMBL" id="QXFT01004520">
    <property type="protein sequence ID" value="KAE9277451.1"/>
    <property type="molecule type" value="Genomic_DNA"/>
</dbReference>